<dbReference type="PANTHER" id="PTHR24421:SF10">
    <property type="entry name" value="NITRATE_NITRITE SENSOR PROTEIN NARQ"/>
    <property type="match status" value="1"/>
</dbReference>
<dbReference type="GO" id="GO:0016301">
    <property type="term" value="F:kinase activity"/>
    <property type="evidence" value="ECO:0007669"/>
    <property type="project" value="UniProtKB-KW"/>
</dbReference>
<evidence type="ECO:0000256" key="2">
    <source>
        <dbReference type="ARBA" id="ARBA00012438"/>
    </source>
</evidence>
<evidence type="ECO:0000256" key="6">
    <source>
        <dbReference type="SAM" id="Coils"/>
    </source>
</evidence>
<name>A0ABU0UAM7_9SPHI</name>
<dbReference type="SUPFAM" id="SSF55874">
    <property type="entry name" value="ATPase domain of HSP90 chaperone/DNA topoisomerase II/histidine kinase"/>
    <property type="match status" value="1"/>
</dbReference>
<accession>A0ABU0UAM7</accession>
<gene>
    <name evidence="9" type="ORF">QE382_003909</name>
</gene>
<dbReference type="SUPFAM" id="SSF48452">
    <property type="entry name" value="TPR-like"/>
    <property type="match status" value="1"/>
</dbReference>
<dbReference type="EMBL" id="JAUTBA010000001">
    <property type="protein sequence ID" value="MDQ1151925.1"/>
    <property type="molecule type" value="Genomic_DNA"/>
</dbReference>
<keyword evidence="4 9" id="KW-0418">Kinase</keyword>
<comment type="caution">
    <text evidence="9">The sequence shown here is derived from an EMBL/GenBank/DDBJ whole genome shotgun (WGS) entry which is preliminary data.</text>
</comment>
<dbReference type="PROSITE" id="PS51257">
    <property type="entry name" value="PROKAR_LIPOPROTEIN"/>
    <property type="match status" value="1"/>
</dbReference>
<evidence type="ECO:0000313" key="10">
    <source>
        <dbReference type="Proteomes" id="UP001244640"/>
    </source>
</evidence>
<sequence>MFRLPLVLFFLFAFIISCRQEDNVIPLNSTNEYLNRAKWSLKNGHMDSSFLYFEKAKEQFLLAKDDFNAAKCLIHMGVNLYEVGDYFGAQETSLEAAKYLNSRIAEQRALLSHAYNNIANATDDLRNYDHAIPYYLLAIQYSASRENILTYKNNLAVCLRNAKRYPESIKLSEEILSKVPSGTTDYAKFLNNLAKTKWIADNSYNPVPDYHKALTIRTSQKDRWGQNSSYASLAKYYDHRKPDSSIYYLHKQYEIATEINSADDKLNALRGLIQSNSSNSQRYLSTYLALNDSIQQARAAAKNQFALIRYEVEKNKADNLRLEKENAEKQNRLVRQRAITGASIFLLLLAVGGGTLWYKRRKQRLELEAQNRVKETQLHLSKKIHDVVANGIYRVMSEIEHGDEVDRDGVLDKLENMYHQSRDISHDVEQETITEIPYNEQLASLLKSFAADHRKVLIAGNDAEQWDDISKRIKDEVKHVLQELMVNMKKHSQAEQVVVRFDISEQQLNIFYKDNGVGIPQEKSKGKGLANTVSRIESLGGEITFVNEPGKGLNITTTIPL</sequence>
<reference evidence="9 10" key="1">
    <citation type="submission" date="2023-07" db="EMBL/GenBank/DDBJ databases">
        <title>Functional and genomic diversity of the sorghum phyllosphere microbiome.</title>
        <authorList>
            <person name="Shade A."/>
        </authorList>
    </citation>
    <scope>NUCLEOTIDE SEQUENCE [LARGE SCALE GENOMIC DNA]</scope>
    <source>
        <strain evidence="9 10">SORGH_AS_0892</strain>
    </source>
</reference>
<keyword evidence="6" id="KW-0175">Coiled coil</keyword>
<dbReference type="Pfam" id="PF02518">
    <property type="entry name" value="HATPase_c"/>
    <property type="match status" value="1"/>
</dbReference>
<dbReference type="InterPro" id="IPR003594">
    <property type="entry name" value="HATPase_dom"/>
</dbReference>
<evidence type="ECO:0000256" key="7">
    <source>
        <dbReference type="SAM" id="Phobius"/>
    </source>
</evidence>
<dbReference type="Proteomes" id="UP001244640">
    <property type="component" value="Unassembled WGS sequence"/>
</dbReference>
<dbReference type="InterPro" id="IPR004358">
    <property type="entry name" value="Sig_transdc_His_kin-like_C"/>
</dbReference>
<feature type="transmembrane region" description="Helical" evidence="7">
    <location>
        <begin position="338"/>
        <end position="358"/>
    </location>
</feature>
<keyword evidence="10" id="KW-1185">Reference proteome</keyword>
<keyword evidence="3" id="KW-0808">Transferase</keyword>
<feature type="coiled-coil region" evidence="6">
    <location>
        <begin position="310"/>
        <end position="339"/>
    </location>
</feature>
<dbReference type="PROSITE" id="PS50109">
    <property type="entry name" value="HIS_KIN"/>
    <property type="match status" value="1"/>
</dbReference>
<protein>
    <recommendedName>
        <fullName evidence="2">histidine kinase</fullName>
        <ecNumber evidence="2">2.7.13.3</ecNumber>
    </recommendedName>
</protein>
<dbReference type="Gene3D" id="1.25.40.10">
    <property type="entry name" value="Tetratricopeptide repeat domain"/>
    <property type="match status" value="2"/>
</dbReference>
<keyword evidence="7" id="KW-0472">Membrane</keyword>
<keyword evidence="7" id="KW-0812">Transmembrane</keyword>
<evidence type="ECO:0000256" key="3">
    <source>
        <dbReference type="ARBA" id="ARBA00022679"/>
    </source>
</evidence>
<evidence type="ECO:0000256" key="1">
    <source>
        <dbReference type="ARBA" id="ARBA00000085"/>
    </source>
</evidence>
<dbReference type="InterPro" id="IPR050482">
    <property type="entry name" value="Sensor_HK_TwoCompSys"/>
</dbReference>
<keyword evidence="7" id="KW-1133">Transmembrane helix</keyword>
<evidence type="ECO:0000313" key="9">
    <source>
        <dbReference type="EMBL" id="MDQ1151925.1"/>
    </source>
</evidence>
<dbReference type="InterPro" id="IPR011990">
    <property type="entry name" value="TPR-like_helical_dom_sf"/>
</dbReference>
<dbReference type="InterPro" id="IPR036890">
    <property type="entry name" value="HATPase_C_sf"/>
</dbReference>
<dbReference type="CDD" id="cd16917">
    <property type="entry name" value="HATPase_UhpB-NarQ-NarX-like"/>
    <property type="match status" value="1"/>
</dbReference>
<keyword evidence="5" id="KW-0902">Two-component regulatory system</keyword>
<dbReference type="InterPro" id="IPR005467">
    <property type="entry name" value="His_kinase_dom"/>
</dbReference>
<organism evidence="9 10">
    <name type="scientific">Sphingobacterium zeae</name>
    <dbReference type="NCBI Taxonomy" id="1776859"/>
    <lineage>
        <taxon>Bacteria</taxon>
        <taxon>Pseudomonadati</taxon>
        <taxon>Bacteroidota</taxon>
        <taxon>Sphingobacteriia</taxon>
        <taxon>Sphingobacteriales</taxon>
        <taxon>Sphingobacteriaceae</taxon>
        <taxon>Sphingobacterium</taxon>
    </lineage>
</organism>
<dbReference type="EC" id="2.7.13.3" evidence="2"/>
<comment type="catalytic activity">
    <reaction evidence="1">
        <text>ATP + protein L-histidine = ADP + protein N-phospho-L-histidine.</text>
        <dbReference type="EC" id="2.7.13.3"/>
    </reaction>
</comment>
<evidence type="ECO:0000256" key="4">
    <source>
        <dbReference type="ARBA" id="ARBA00022777"/>
    </source>
</evidence>
<evidence type="ECO:0000256" key="5">
    <source>
        <dbReference type="ARBA" id="ARBA00023012"/>
    </source>
</evidence>
<feature type="domain" description="Histidine kinase" evidence="8">
    <location>
        <begin position="475"/>
        <end position="561"/>
    </location>
</feature>
<dbReference type="PANTHER" id="PTHR24421">
    <property type="entry name" value="NITRATE/NITRITE SENSOR PROTEIN NARX-RELATED"/>
    <property type="match status" value="1"/>
</dbReference>
<dbReference type="Gene3D" id="3.30.565.10">
    <property type="entry name" value="Histidine kinase-like ATPase, C-terminal domain"/>
    <property type="match status" value="1"/>
</dbReference>
<evidence type="ECO:0000259" key="8">
    <source>
        <dbReference type="PROSITE" id="PS50109"/>
    </source>
</evidence>
<proteinExistence type="predicted"/>
<dbReference type="PRINTS" id="PR00344">
    <property type="entry name" value="BCTRLSENSOR"/>
</dbReference>